<reference evidence="1 2" key="1">
    <citation type="submission" date="2024-03" db="EMBL/GenBank/DDBJ databases">
        <title>Chitinophaga caseinilytica sp. nov., a casein hydrolysing bacterium isolated from forest soil.</title>
        <authorList>
            <person name="Lee D.S."/>
            <person name="Han D.M."/>
            <person name="Baek J.H."/>
            <person name="Choi D.G."/>
            <person name="Jeon J.H."/>
            <person name="Jeon C.O."/>
        </authorList>
    </citation>
    <scope>NUCLEOTIDE SEQUENCE [LARGE SCALE GENOMIC DNA]</scope>
    <source>
        <strain evidence="1 2">KACC 19118</strain>
    </source>
</reference>
<dbReference type="EMBL" id="CP150096">
    <property type="protein sequence ID" value="WZN45711.1"/>
    <property type="molecule type" value="Genomic_DNA"/>
</dbReference>
<dbReference type="PANTHER" id="PTHR34070">
    <property type="entry name" value="ARMADILLO-TYPE FOLD"/>
    <property type="match status" value="1"/>
</dbReference>
<dbReference type="Pfam" id="PF08713">
    <property type="entry name" value="DNA_alkylation"/>
    <property type="match status" value="1"/>
</dbReference>
<dbReference type="PANTHER" id="PTHR34070:SF1">
    <property type="entry name" value="DNA ALKYLATION REPAIR PROTEIN"/>
    <property type="match status" value="1"/>
</dbReference>
<protein>
    <submittedName>
        <fullName evidence="1">DNA alkylation repair protein</fullName>
    </submittedName>
</protein>
<dbReference type="Gene3D" id="1.25.10.90">
    <property type="match status" value="1"/>
</dbReference>
<accession>A0ABZ2Z0B0</accession>
<evidence type="ECO:0000313" key="2">
    <source>
        <dbReference type="Proteomes" id="UP001449657"/>
    </source>
</evidence>
<keyword evidence="2" id="KW-1185">Reference proteome</keyword>
<dbReference type="CDD" id="cd06561">
    <property type="entry name" value="AlkD_like"/>
    <property type="match status" value="1"/>
</dbReference>
<name>A0ABZ2Z0B0_9BACT</name>
<dbReference type="RefSeq" id="WP_341840461.1">
    <property type="nucleotide sequence ID" value="NZ_CP149792.1"/>
</dbReference>
<organism evidence="1 2">
    <name type="scientific">Chitinophaga caseinilytica</name>
    <dbReference type="NCBI Taxonomy" id="2267521"/>
    <lineage>
        <taxon>Bacteria</taxon>
        <taxon>Pseudomonadati</taxon>
        <taxon>Bacteroidota</taxon>
        <taxon>Chitinophagia</taxon>
        <taxon>Chitinophagales</taxon>
        <taxon>Chitinophagaceae</taxon>
        <taxon>Chitinophaga</taxon>
    </lineage>
</organism>
<evidence type="ECO:0000313" key="1">
    <source>
        <dbReference type="EMBL" id="WZN45711.1"/>
    </source>
</evidence>
<dbReference type="InterPro" id="IPR016024">
    <property type="entry name" value="ARM-type_fold"/>
</dbReference>
<proteinExistence type="predicted"/>
<dbReference type="SUPFAM" id="SSF48371">
    <property type="entry name" value="ARM repeat"/>
    <property type="match status" value="1"/>
</dbReference>
<sequence length="235" mass="27318">MTPLILQLRQELQAAGTPAGQDSARRFFKEDIQTHGVKSATVKAIARPYMKALRSETKETVFSICEDLWKDGMMEETLIACDLSWSRRKEFVPADLQLFEKWLHTYVTNWAACDTFCNHTVGEFLIRYPDRLPVLEKWAKSKNRWVRRGAAVSLIVPARKGWMLEESLRIATLLLHDEDDMVRKGYGWLLKSAAEKHEDAVFRFVMRHKTDMPRTALRYAIEKMPADRKARAMEK</sequence>
<dbReference type="Proteomes" id="UP001449657">
    <property type="component" value="Chromosome"/>
</dbReference>
<dbReference type="InterPro" id="IPR014825">
    <property type="entry name" value="DNA_alkylation"/>
</dbReference>
<gene>
    <name evidence="1" type="ORF">WJU22_22690</name>
</gene>